<comment type="subcellular location">
    <subcellularLocation>
        <location evidence="1">Endomembrane system</location>
        <topology evidence="1">Multi-pass membrane protein</topology>
    </subcellularLocation>
</comment>
<dbReference type="STRING" id="1279009.ADICEAN_01209"/>
<feature type="transmembrane region" description="Helical" evidence="5">
    <location>
        <begin position="196"/>
        <end position="213"/>
    </location>
</feature>
<dbReference type="AlphaFoldDB" id="M7N8M1"/>
<feature type="transmembrane region" description="Helical" evidence="5">
    <location>
        <begin position="161"/>
        <end position="184"/>
    </location>
</feature>
<evidence type="ECO:0000256" key="5">
    <source>
        <dbReference type="SAM" id="Phobius"/>
    </source>
</evidence>
<sequence>MSTTPYPPAKPPEAAIHNSGPKWLRPVQDYLGEFVYGGIDGSVTTFAVVAGAAGGGLSAQVVLILGFANLIADGFAMSVGSYLSAKSQQDNFSMHERTEYWEVDHLPERERQEVREIMQAKGFKGELLEKVVDVLTADRDRWVDVMMKEELGMIRETKSPFAIGGVTFASFIAVGLVPLLTYVLDFSKLGLQADPFWLAAFLTGLAFLGIGYLKSYVTQTSRWRAMLETLLLGGAAATLAYFVGALLERWLGG</sequence>
<name>M7N8M1_9BACT</name>
<dbReference type="GO" id="GO:0012505">
    <property type="term" value="C:endomembrane system"/>
    <property type="evidence" value="ECO:0007669"/>
    <property type="project" value="UniProtKB-SubCell"/>
</dbReference>
<dbReference type="GO" id="GO:0030026">
    <property type="term" value="P:intracellular manganese ion homeostasis"/>
    <property type="evidence" value="ECO:0007669"/>
    <property type="project" value="InterPro"/>
</dbReference>
<dbReference type="RefSeq" id="WP_009194609.1">
    <property type="nucleotide sequence ID" value="NZ_AODQ01000021.1"/>
</dbReference>
<evidence type="ECO:0000256" key="4">
    <source>
        <dbReference type="ARBA" id="ARBA00023136"/>
    </source>
</evidence>
<protein>
    <submittedName>
        <fullName evidence="6">VIT family protein</fullName>
    </submittedName>
</protein>
<dbReference type="EMBL" id="AODQ01000021">
    <property type="protein sequence ID" value="EMR03612.1"/>
    <property type="molecule type" value="Genomic_DNA"/>
</dbReference>
<proteinExistence type="predicted"/>
<dbReference type="Pfam" id="PF01988">
    <property type="entry name" value="VIT1"/>
    <property type="match status" value="1"/>
</dbReference>
<dbReference type="Proteomes" id="UP000011910">
    <property type="component" value="Unassembled WGS sequence"/>
</dbReference>
<evidence type="ECO:0000256" key="2">
    <source>
        <dbReference type="ARBA" id="ARBA00022692"/>
    </source>
</evidence>
<dbReference type="eggNOG" id="COG1814">
    <property type="taxonomic scope" value="Bacteria"/>
</dbReference>
<dbReference type="PATRIC" id="fig|1279009.4.peg.1222"/>
<dbReference type="GO" id="GO:0005384">
    <property type="term" value="F:manganese ion transmembrane transporter activity"/>
    <property type="evidence" value="ECO:0007669"/>
    <property type="project" value="InterPro"/>
</dbReference>
<keyword evidence="2 5" id="KW-0812">Transmembrane</keyword>
<keyword evidence="7" id="KW-1185">Reference proteome</keyword>
<gene>
    <name evidence="6" type="ORF">ADICEAN_01209</name>
</gene>
<dbReference type="OrthoDB" id="9781619at2"/>
<feature type="transmembrane region" description="Helical" evidence="5">
    <location>
        <begin position="225"/>
        <end position="247"/>
    </location>
</feature>
<accession>M7N8M1</accession>
<dbReference type="InterPro" id="IPR008217">
    <property type="entry name" value="Ccc1_fam"/>
</dbReference>
<reference evidence="6 7" key="1">
    <citation type="journal article" date="2013" name="Genome Announc.">
        <title>Draft Genome Sequence of Cesiribacter andamanensis Strain AMV16T, Isolated from a Soil Sample from a Mud Volcano in the Andaman Islands, India.</title>
        <authorList>
            <person name="Shivaji S."/>
            <person name="Ara S."/>
            <person name="Begum Z."/>
            <person name="Srinivas T.N."/>
            <person name="Singh A."/>
            <person name="Kumar Pinnaka A."/>
        </authorList>
    </citation>
    <scope>NUCLEOTIDE SEQUENCE [LARGE SCALE GENOMIC DNA]</scope>
    <source>
        <strain evidence="6 7">AMV16</strain>
    </source>
</reference>
<evidence type="ECO:0000313" key="7">
    <source>
        <dbReference type="Proteomes" id="UP000011910"/>
    </source>
</evidence>
<keyword evidence="3 5" id="KW-1133">Transmembrane helix</keyword>
<evidence type="ECO:0000256" key="3">
    <source>
        <dbReference type="ARBA" id="ARBA00022989"/>
    </source>
</evidence>
<organism evidence="6 7">
    <name type="scientific">Cesiribacter andamanensis AMV16</name>
    <dbReference type="NCBI Taxonomy" id="1279009"/>
    <lineage>
        <taxon>Bacteria</taxon>
        <taxon>Pseudomonadati</taxon>
        <taxon>Bacteroidota</taxon>
        <taxon>Cytophagia</taxon>
        <taxon>Cytophagales</taxon>
        <taxon>Cesiribacteraceae</taxon>
        <taxon>Cesiribacter</taxon>
    </lineage>
</organism>
<comment type="caution">
    <text evidence="6">The sequence shown here is derived from an EMBL/GenBank/DDBJ whole genome shotgun (WGS) entry which is preliminary data.</text>
</comment>
<keyword evidence="4 5" id="KW-0472">Membrane</keyword>
<evidence type="ECO:0000313" key="6">
    <source>
        <dbReference type="EMBL" id="EMR03612.1"/>
    </source>
</evidence>
<evidence type="ECO:0000256" key="1">
    <source>
        <dbReference type="ARBA" id="ARBA00004127"/>
    </source>
</evidence>
<dbReference type="PANTHER" id="PTHR31851">
    <property type="entry name" value="FE(2+)/MN(2+) TRANSPORTER PCL1"/>
    <property type="match status" value="1"/>
</dbReference>